<protein>
    <submittedName>
        <fullName evidence="1">Uncharacterized protein</fullName>
    </submittedName>
</protein>
<organism evidence="1 2">
    <name type="scientific">Tsukamurella sputi</name>
    <dbReference type="NCBI Taxonomy" id="2591848"/>
    <lineage>
        <taxon>Bacteria</taxon>
        <taxon>Bacillati</taxon>
        <taxon>Actinomycetota</taxon>
        <taxon>Actinomycetes</taxon>
        <taxon>Mycobacteriales</taxon>
        <taxon>Tsukamurellaceae</taxon>
        <taxon>Tsukamurella</taxon>
    </lineage>
</organism>
<dbReference type="OrthoDB" id="4742748at2"/>
<dbReference type="AlphaFoldDB" id="A0A5C5RQP0"/>
<accession>A0A5C5RQP0</accession>
<dbReference type="Proteomes" id="UP000319792">
    <property type="component" value="Unassembled WGS sequence"/>
</dbReference>
<sequence length="98" mass="10591">MRITTKPSAYRHGVTDAEIRTVISYPGLRVAIAPRIPGSVPVLHVGPGAENEPDLEIIADLVDPAVAVVFHAMRLRPALVAALGLTDYIEPNYGPQRR</sequence>
<dbReference type="EMBL" id="VIGV01000002">
    <property type="protein sequence ID" value="TWS25336.1"/>
    <property type="molecule type" value="Genomic_DNA"/>
</dbReference>
<gene>
    <name evidence="1" type="ORF">FK268_09075</name>
</gene>
<evidence type="ECO:0000313" key="1">
    <source>
        <dbReference type="EMBL" id="TWS25336.1"/>
    </source>
</evidence>
<proteinExistence type="predicted"/>
<dbReference type="RefSeq" id="WP_146433237.1">
    <property type="nucleotide sequence ID" value="NZ_VIGV01000002.1"/>
</dbReference>
<name>A0A5C5RQP0_9ACTN</name>
<reference evidence="1 2" key="1">
    <citation type="submission" date="2019-06" db="EMBL/GenBank/DDBJ databases">
        <authorList>
            <person name="Teng J.L.L."/>
            <person name="Lee H.H."/>
            <person name="Lau S.K.P."/>
            <person name="Woo P.C.Y."/>
        </authorList>
    </citation>
    <scope>NUCLEOTIDE SEQUENCE [LARGE SCALE GENOMIC DNA]</scope>
    <source>
        <strain evidence="1 2">HKU70</strain>
    </source>
</reference>
<evidence type="ECO:0000313" key="2">
    <source>
        <dbReference type="Proteomes" id="UP000319792"/>
    </source>
</evidence>
<reference evidence="1 2" key="2">
    <citation type="submission" date="2019-08" db="EMBL/GenBank/DDBJ databases">
        <title>Tsukamurella conjunctivitidis sp. nov., Tsukamurella assacharolytica sp. nov. and Tsukamurella sputae sp. nov. isolated from patients with conjunctivitis, bacteraemia (lymphoma) and respiratory infection (sputum) in Hong Kong.</title>
        <authorList>
            <person name="Fok K.M.N."/>
            <person name="Fong J.Y.H."/>
        </authorList>
    </citation>
    <scope>NUCLEOTIDE SEQUENCE [LARGE SCALE GENOMIC DNA]</scope>
    <source>
        <strain evidence="1 2">HKU70</strain>
    </source>
</reference>
<keyword evidence="2" id="KW-1185">Reference proteome</keyword>
<comment type="caution">
    <text evidence="1">The sequence shown here is derived from an EMBL/GenBank/DDBJ whole genome shotgun (WGS) entry which is preliminary data.</text>
</comment>